<accession>A0ABP4NP76</accession>
<proteinExistence type="predicted"/>
<reference evidence="3" key="1">
    <citation type="journal article" date="2019" name="Int. J. Syst. Evol. Microbiol.">
        <title>The Global Catalogue of Microorganisms (GCM) 10K type strain sequencing project: providing services to taxonomists for standard genome sequencing and annotation.</title>
        <authorList>
            <consortium name="The Broad Institute Genomics Platform"/>
            <consortium name="The Broad Institute Genome Sequencing Center for Infectious Disease"/>
            <person name="Wu L."/>
            <person name="Ma J."/>
        </authorList>
    </citation>
    <scope>NUCLEOTIDE SEQUENCE [LARGE SCALE GENOMIC DNA]</scope>
    <source>
        <strain evidence="3">JCM 15933</strain>
    </source>
</reference>
<dbReference type="RefSeq" id="WP_344512553.1">
    <property type="nucleotide sequence ID" value="NZ_BAAAQD010000033.1"/>
</dbReference>
<evidence type="ECO:0000313" key="3">
    <source>
        <dbReference type="Proteomes" id="UP001501470"/>
    </source>
</evidence>
<name>A0ABP4NP76_9ACTN</name>
<organism evidence="2 3">
    <name type="scientific">Dactylosporangium maewongense</name>
    <dbReference type="NCBI Taxonomy" id="634393"/>
    <lineage>
        <taxon>Bacteria</taxon>
        <taxon>Bacillati</taxon>
        <taxon>Actinomycetota</taxon>
        <taxon>Actinomycetes</taxon>
        <taxon>Micromonosporales</taxon>
        <taxon>Micromonosporaceae</taxon>
        <taxon>Dactylosporangium</taxon>
    </lineage>
</organism>
<gene>
    <name evidence="2" type="ORF">GCM10009827_101460</name>
</gene>
<sequence>MSDFLRFRRRTLQTPVHHFVHPDTGRRIAVIGTMHMGEPGYFAGLRTVIDELEADGAVVQCEASSLLLPDEQTEQTLTDDERTVLAMRERKVELELRRVTELGWVRQLDAFGYPDRWQKVDLSALEIMRRIGTEVMLRGEVRGIKMFDRPDNDPRSIEQFRLLLHLMFTGLRFTVWSSARRAARSGTPASGVDAVLIDQRDALALEALWGTEQDTVLIWGCAHLPGIEAGITSAGFVRDGATQWHTAAVLPTVRSIMSRLRALPRTAGTAGAVDATVPDTAAVEHDVTPAETSPRP</sequence>
<feature type="region of interest" description="Disordered" evidence="1">
    <location>
        <begin position="269"/>
        <end position="296"/>
    </location>
</feature>
<feature type="compositionally biased region" description="Low complexity" evidence="1">
    <location>
        <begin position="269"/>
        <end position="281"/>
    </location>
</feature>
<comment type="caution">
    <text evidence="2">The sequence shown here is derived from an EMBL/GenBank/DDBJ whole genome shotgun (WGS) entry which is preliminary data.</text>
</comment>
<evidence type="ECO:0000256" key="1">
    <source>
        <dbReference type="SAM" id="MobiDB-lite"/>
    </source>
</evidence>
<evidence type="ECO:0000313" key="2">
    <source>
        <dbReference type="EMBL" id="GAA1563556.1"/>
    </source>
</evidence>
<keyword evidence="3" id="KW-1185">Reference proteome</keyword>
<dbReference type="EMBL" id="BAAAQD010000033">
    <property type="protein sequence ID" value="GAA1563556.1"/>
    <property type="molecule type" value="Genomic_DNA"/>
</dbReference>
<protein>
    <submittedName>
        <fullName evidence="2">Uncharacterized protein</fullName>
    </submittedName>
</protein>
<dbReference type="Proteomes" id="UP001501470">
    <property type="component" value="Unassembled WGS sequence"/>
</dbReference>